<reference evidence="11" key="2">
    <citation type="submission" date="2025-09" db="UniProtKB">
        <authorList>
            <consortium name="Ensembl"/>
        </authorList>
    </citation>
    <scope>IDENTIFICATION</scope>
</reference>
<feature type="transmembrane region" description="Helical" evidence="9">
    <location>
        <begin position="219"/>
        <end position="239"/>
    </location>
</feature>
<dbReference type="PANTHER" id="PTHR11334">
    <property type="entry name" value="MAS-RELATED G-PROTEIN COUPLED RECEPTOR"/>
    <property type="match status" value="1"/>
</dbReference>
<keyword evidence="12" id="KW-1185">Reference proteome</keyword>
<evidence type="ECO:0000313" key="12">
    <source>
        <dbReference type="Proteomes" id="UP000694545"/>
    </source>
</evidence>
<evidence type="ECO:0000256" key="5">
    <source>
        <dbReference type="ARBA" id="ARBA00023040"/>
    </source>
</evidence>
<dbReference type="GO" id="GO:0004930">
    <property type="term" value="F:G protein-coupled receptor activity"/>
    <property type="evidence" value="ECO:0007669"/>
    <property type="project" value="UniProtKB-KW"/>
</dbReference>
<evidence type="ECO:0000259" key="10">
    <source>
        <dbReference type="PROSITE" id="PS50262"/>
    </source>
</evidence>
<sequence length="316" mass="36483">MTEVSTASSHPAGEVRKMNRIVDLTFNLQERMLLTSIPICAVGLIGNGAIFWLLCCKVKIKLSLYFFSVTVANLLIIFCNFVIIILYFAQITPRLIFQRVMQILHICGYDTSFYMFTGVAVERCCSIYFPDWYRSHRPNNFSHFGVSILWGLSFMVSFVDYYACFPRFQINFHVFFVACRTSTIMEIIIELIIFFPIIFSCTLAIWIRIPKRKEGTLRARLDITIVAMVLLFLILNAPLRIAHILTFWIHKIDTYMLQNISLLMDSLNSTCNPLVYFFVGNWEWQKSSAPIHAFLEKALKAEESKPEGTERGQAQA</sequence>
<dbReference type="PANTHER" id="PTHR11334:SF29">
    <property type="entry name" value="MAS-RELATED G-PROTEIN COUPLED RECEPTOR MEMBER X2"/>
    <property type="match status" value="1"/>
</dbReference>
<proteinExistence type="predicted"/>
<dbReference type="AlphaFoldDB" id="A0A8D2LTX8"/>
<evidence type="ECO:0000256" key="8">
    <source>
        <dbReference type="ARBA" id="ARBA00023224"/>
    </source>
</evidence>
<dbReference type="SUPFAM" id="SSF81321">
    <property type="entry name" value="Family A G protein-coupled receptor-like"/>
    <property type="match status" value="1"/>
</dbReference>
<dbReference type="InterPro" id="IPR019430">
    <property type="entry name" value="7TM_GPCR_serpentine_rcpt_Srx"/>
</dbReference>
<dbReference type="Proteomes" id="UP000694545">
    <property type="component" value="Unplaced"/>
</dbReference>
<feature type="transmembrane region" description="Helical" evidence="9">
    <location>
        <begin position="183"/>
        <end position="207"/>
    </location>
</feature>
<comment type="subcellular location">
    <subcellularLocation>
        <location evidence="1">Cell membrane</location>
        <topology evidence="1">Multi-pass membrane protein</topology>
    </subcellularLocation>
</comment>
<dbReference type="PRINTS" id="PR00237">
    <property type="entry name" value="GPCRRHODOPSN"/>
</dbReference>
<dbReference type="Pfam" id="PF10328">
    <property type="entry name" value="7TM_GPCR_Srx"/>
    <property type="match status" value="1"/>
</dbReference>
<dbReference type="Gene3D" id="1.20.1070.10">
    <property type="entry name" value="Rhodopsin 7-helix transmembrane proteins"/>
    <property type="match status" value="1"/>
</dbReference>
<evidence type="ECO:0000313" key="11">
    <source>
        <dbReference type="Ensembl" id="ENSVKKP00000026903.1"/>
    </source>
</evidence>
<organism evidence="11 12">
    <name type="scientific">Varanus komodoensis</name>
    <name type="common">Komodo dragon</name>
    <dbReference type="NCBI Taxonomy" id="61221"/>
    <lineage>
        <taxon>Eukaryota</taxon>
        <taxon>Metazoa</taxon>
        <taxon>Chordata</taxon>
        <taxon>Craniata</taxon>
        <taxon>Vertebrata</taxon>
        <taxon>Euteleostomi</taxon>
        <taxon>Lepidosauria</taxon>
        <taxon>Squamata</taxon>
        <taxon>Bifurcata</taxon>
        <taxon>Unidentata</taxon>
        <taxon>Episquamata</taxon>
        <taxon>Toxicofera</taxon>
        <taxon>Anguimorpha</taxon>
        <taxon>Paleoanguimorpha</taxon>
        <taxon>Varanoidea</taxon>
        <taxon>Varanidae</taxon>
        <taxon>Varanus</taxon>
    </lineage>
</organism>
<dbReference type="OMA" id="IAAERWC"/>
<feature type="domain" description="G-protein coupled receptors family 1 profile" evidence="10">
    <location>
        <begin position="46"/>
        <end position="276"/>
    </location>
</feature>
<gene>
    <name evidence="11" type="primary">LOC123029213</name>
</gene>
<accession>A0A8D2LTX8</accession>
<evidence type="ECO:0000256" key="3">
    <source>
        <dbReference type="ARBA" id="ARBA00022692"/>
    </source>
</evidence>
<evidence type="ECO:0000256" key="2">
    <source>
        <dbReference type="ARBA" id="ARBA00022475"/>
    </source>
</evidence>
<keyword evidence="4 9" id="KW-1133">Transmembrane helix</keyword>
<evidence type="ECO:0000256" key="1">
    <source>
        <dbReference type="ARBA" id="ARBA00004651"/>
    </source>
</evidence>
<keyword evidence="7" id="KW-0675">Receptor</keyword>
<keyword evidence="8" id="KW-0807">Transducer</keyword>
<feature type="transmembrane region" description="Helical" evidence="9">
    <location>
        <begin position="32"/>
        <end position="55"/>
    </location>
</feature>
<dbReference type="InterPro" id="IPR017452">
    <property type="entry name" value="GPCR_Rhodpsn_7TM"/>
</dbReference>
<protein>
    <recommendedName>
        <fullName evidence="10">G-protein coupled receptors family 1 profile domain-containing protein</fullName>
    </recommendedName>
</protein>
<dbReference type="GO" id="GO:0005886">
    <property type="term" value="C:plasma membrane"/>
    <property type="evidence" value="ECO:0007669"/>
    <property type="project" value="UniProtKB-SubCell"/>
</dbReference>
<feature type="transmembrane region" description="Helical" evidence="9">
    <location>
        <begin position="141"/>
        <end position="163"/>
    </location>
</feature>
<keyword evidence="3 9" id="KW-0812">Transmembrane</keyword>
<keyword evidence="6 9" id="KW-0472">Membrane</keyword>
<dbReference type="PROSITE" id="PS50262">
    <property type="entry name" value="G_PROTEIN_RECEP_F1_2"/>
    <property type="match status" value="1"/>
</dbReference>
<evidence type="ECO:0000256" key="7">
    <source>
        <dbReference type="ARBA" id="ARBA00023170"/>
    </source>
</evidence>
<evidence type="ECO:0000256" key="9">
    <source>
        <dbReference type="SAM" id="Phobius"/>
    </source>
</evidence>
<keyword evidence="2" id="KW-1003">Cell membrane</keyword>
<dbReference type="Ensembl" id="ENSVKKT00000027562.1">
    <property type="protein sequence ID" value="ENSVKKP00000026903.1"/>
    <property type="gene ID" value="ENSVKKG00000017543.1"/>
</dbReference>
<evidence type="ECO:0000256" key="4">
    <source>
        <dbReference type="ARBA" id="ARBA00022989"/>
    </source>
</evidence>
<dbReference type="PRINTS" id="PR02108">
    <property type="entry name" value="MRGPCRFAMILY"/>
</dbReference>
<keyword evidence="5" id="KW-0297">G-protein coupled receptor</keyword>
<dbReference type="InterPro" id="IPR026234">
    <property type="entry name" value="MRGPCRFAMILY"/>
</dbReference>
<dbReference type="InterPro" id="IPR000276">
    <property type="entry name" value="GPCR_Rhodpsn"/>
</dbReference>
<evidence type="ECO:0000256" key="6">
    <source>
        <dbReference type="ARBA" id="ARBA00023136"/>
    </source>
</evidence>
<name>A0A8D2LTX8_VARKO</name>
<reference evidence="11" key="1">
    <citation type="submission" date="2025-08" db="UniProtKB">
        <authorList>
            <consortium name="Ensembl"/>
        </authorList>
    </citation>
    <scope>IDENTIFICATION</scope>
</reference>
<feature type="transmembrane region" description="Helical" evidence="9">
    <location>
        <begin position="62"/>
        <end position="88"/>
    </location>
</feature>